<dbReference type="InterPro" id="IPR000361">
    <property type="entry name" value="ATAP_core_dom"/>
</dbReference>
<dbReference type="InterPro" id="IPR035903">
    <property type="entry name" value="HesB-like_dom_sf"/>
</dbReference>
<dbReference type="InterPro" id="IPR016092">
    <property type="entry name" value="ATAP"/>
</dbReference>
<reference evidence="3 4" key="1">
    <citation type="submission" date="2019-10" db="EMBL/GenBank/DDBJ databases">
        <authorList>
            <person name="Palmer J.M."/>
        </authorList>
    </citation>
    <scope>NUCLEOTIDE SEQUENCE [LARGE SCALE GENOMIC DNA]</scope>
    <source>
        <strain evidence="3 4">TWF696</strain>
    </source>
</reference>
<dbReference type="GO" id="GO:0005506">
    <property type="term" value="F:iron ion binding"/>
    <property type="evidence" value="ECO:0007669"/>
    <property type="project" value="TreeGrafter"/>
</dbReference>
<dbReference type="GO" id="GO:0051539">
    <property type="term" value="F:4 iron, 4 sulfur cluster binding"/>
    <property type="evidence" value="ECO:0007669"/>
    <property type="project" value="TreeGrafter"/>
</dbReference>
<evidence type="ECO:0000313" key="3">
    <source>
        <dbReference type="EMBL" id="KAK6347111.1"/>
    </source>
</evidence>
<dbReference type="AlphaFoldDB" id="A0AAV9UR48"/>
<evidence type="ECO:0000313" key="4">
    <source>
        <dbReference type="Proteomes" id="UP001375240"/>
    </source>
</evidence>
<dbReference type="EMBL" id="JAVHNQ010000005">
    <property type="protein sequence ID" value="KAK6347111.1"/>
    <property type="molecule type" value="Genomic_DNA"/>
</dbReference>
<organism evidence="3 4">
    <name type="scientific">Orbilia brochopaga</name>
    <dbReference type="NCBI Taxonomy" id="3140254"/>
    <lineage>
        <taxon>Eukaryota</taxon>
        <taxon>Fungi</taxon>
        <taxon>Dikarya</taxon>
        <taxon>Ascomycota</taxon>
        <taxon>Pezizomycotina</taxon>
        <taxon>Orbiliomycetes</taxon>
        <taxon>Orbiliales</taxon>
        <taxon>Orbiliaceae</taxon>
        <taxon>Orbilia</taxon>
    </lineage>
</organism>
<dbReference type="PANTHER" id="PTHR43011">
    <property type="entry name" value="IRON-SULFUR CLUSTER ASSEMBLY 2 HOMOLOG, MITOCHONDRIAL"/>
    <property type="match status" value="1"/>
</dbReference>
<evidence type="ECO:0000256" key="1">
    <source>
        <dbReference type="ARBA" id="ARBA00006718"/>
    </source>
</evidence>
<dbReference type="GO" id="GO:0051537">
    <property type="term" value="F:2 iron, 2 sulfur cluster binding"/>
    <property type="evidence" value="ECO:0007669"/>
    <property type="project" value="TreeGrafter"/>
</dbReference>
<comment type="similarity">
    <text evidence="1">Belongs to the HesB/IscA family.</text>
</comment>
<dbReference type="GO" id="GO:0005739">
    <property type="term" value="C:mitochondrion"/>
    <property type="evidence" value="ECO:0007669"/>
    <property type="project" value="TreeGrafter"/>
</dbReference>
<dbReference type="FunFam" id="2.60.300.12:FF:000013">
    <property type="entry name" value="Iron-sulfur assembly protein 2"/>
    <property type="match status" value="1"/>
</dbReference>
<dbReference type="Proteomes" id="UP001375240">
    <property type="component" value="Unassembled WGS sequence"/>
</dbReference>
<dbReference type="PANTHER" id="PTHR43011:SF1">
    <property type="entry name" value="IRON-SULFUR CLUSTER ASSEMBLY 2 HOMOLOG, MITOCHONDRIAL"/>
    <property type="match status" value="1"/>
</dbReference>
<proteinExistence type="inferred from homology"/>
<evidence type="ECO:0000259" key="2">
    <source>
        <dbReference type="Pfam" id="PF01521"/>
    </source>
</evidence>
<accession>A0AAV9UR48</accession>
<protein>
    <submittedName>
        <fullName evidence="3">[4Fe-4S] proteins maturation</fullName>
    </submittedName>
</protein>
<keyword evidence="4" id="KW-1185">Reference proteome</keyword>
<name>A0AAV9UR48_9PEZI</name>
<feature type="domain" description="Core" evidence="2">
    <location>
        <begin position="49"/>
        <end position="155"/>
    </location>
</feature>
<sequence>MASTFLRCYPARRLLSLSLPPRARALHTTAPRFLHITNPQTDPDGNPLTISITPAASTRLSQILARERNPTAAALRVLVTSGGCHGFQYTMSLTDAIDAAEDTIFEEEDTGARVVMDLPSLELLAGSKVDYENELIGSQFRIVDNPAATSSCGCGASFDVKF</sequence>
<dbReference type="SUPFAM" id="SSF89360">
    <property type="entry name" value="HesB-like domain"/>
    <property type="match status" value="1"/>
</dbReference>
<comment type="caution">
    <text evidence="3">The sequence shown here is derived from an EMBL/GenBank/DDBJ whole genome shotgun (WGS) entry which is preliminary data.</text>
</comment>
<dbReference type="Pfam" id="PF01521">
    <property type="entry name" value="Fe-S_biosyn"/>
    <property type="match status" value="1"/>
</dbReference>
<dbReference type="NCBIfam" id="TIGR00049">
    <property type="entry name" value="iron-sulfur cluster assembly accessory protein"/>
    <property type="match status" value="1"/>
</dbReference>
<dbReference type="Gene3D" id="2.60.300.12">
    <property type="entry name" value="HesB-like domain"/>
    <property type="match status" value="1"/>
</dbReference>
<gene>
    <name evidence="3" type="primary">ISA2</name>
    <name evidence="3" type="ORF">TWF696_007190</name>
</gene>
<dbReference type="GO" id="GO:0016226">
    <property type="term" value="P:iron-sulfur cluster assembly"/>
    <property type="evidence" value="ECO:0007669"/>
    <property type="project" value="InterPro"/>
</dbReference>